<dbReference type="InterPro" id="IPR036388">
    <property type="entry name" value="WH-like_DNA-bd_sf"/>
</dbReference>
<dbReference type="InterPro" id="IPR036390">
    <property type="entry name" value="WH_DNA-bd_sf"/>
</dbReference>
<dbReference type="AlphaFoldDB" id="A0A562V993"/>
<name>A0A562V993_9BACT</name>
<keyword evidence="3" id="KW-0804">Transcription</keyword>
<evidence type="ECO:0000256" key="2">
    <source>
        <dbReference type="ARBA" id="ARBA00023125"/>
    </source>
</evidence>
<dbReference type="SUPFAM" id="SSF46785">
    <property type="entry name" value="Winged helix' DNA-binding domain"/>
    <property type="match status" value="1"/>
</dbReference>
<dbReference type="GO" id="GO:0003700">
    <property type="term" value="F:DNA-binding transcription factor activity"/>
    <property type="evidence" value="ECO:0007669"/>
    <property type="project" value="InterPro"/>
</dbReference>
<proteinExistence type="predicted"/>
<dbReference type="PANTHER" id="PTHR42756">
    <property type="entry name" value="TRANSCRIPTIONAL REGULATOR, MARR"/>
    <property type="match status" value="1"/>
</dbReference>
<accession>A0A562V993</accession>
<reference evidence="5 6" key="1">
    <citation type="submission" date="2019-07" db="EMBL/GenBank/DDBJ databases">
        <title>Genomic Encyclopedia of Archaeal and Bacterial Type Strains, Phase II (KMG-II): from individual species to whole genera.</title>
        <authorList>
            <person name="Goeker M."/>
        </authorList>
    </citation>
    <scope>NUCLEOTIDE SEQUENCE [LARGE SCALE GENOMIC DNA]</scope>
    <source>
        <strain evidence="5 6">ATCC BAA-1139</strain>
    </source>
</reference>
<dbReference type="RefSeq" id="WP_170242029.1">
    <property type="nucleotide sequence ID" value="NZ_VLLN01000029.1"/>
</dbReference>
<protein>
    <submittedName>
        <fullName evidence="5">DNA-binding MarR family transcriptional regulator</fullName>
    </submittedName>
</protein>
<dbReference type="EMBL" id="VLLN01000029">
    <property type="protein sequence ID" value="TWJ14307.1"/>
    <property type="molecule type" value="Genomic_DNA"/>
</dbReference>
<comment type="caution">
    <text evidence="5">The sequence shown here is derived from an EMBL/GenBank/DDBJ whole genome shotgun (WGS) entry which is preliminary data.</text>
</comment>
<dbReference type="PROSITE" id="PS50995">
    <property type="entry name" value="HTH_MARR_2"/>
    <property type="match status" value="1"/>
</dbReference>
<dbReference type="Pfam" id="PF01047">
    <property type="entry name" value="MarR"/>
    <property type="match status" value="1"/>
</dbReference>
<evidence type="ECO:0000256" key="1">
    <source>
        <dbReference type="ARBA" id="ARBA00023015"/>
    </source>
</evidence>
<gene>
    <name evidence="5" type="ORF">JN12_03480</name>
</gene>
<dbReference type="InterPro" id="IPR000835">
    <property type="entry name" value="HTH_MarR-typ"/>
</dbReference>
<dbReference type="GO" id="GO:0003677">
    <property type="term" value="F:DNA binding"/>
    <property type="evidence" value="ECO:0007669"/>
    <property type="project" value="UniProtKB-KW"/>
</dbReference>
<dbReference type="PANTHER" id="PTHR42756:SF1">
    <property type="entry name" value="TRANSCRIPTIONAL REPRESSOR OF EMRAB OPERON"/>
    <property type="match status" value="1"/>
</dbReference>
<feature type="domain" description="HTH marR-type" evidence="4">
    <location>
        <begin position="11"/>
        <end position="142"/>
    </location>
</feature>
<dbReference type="Proteomes" id="UP000319449">
    <property type="component" value="Unassembled WGS sequence"/>
</dbReference>
<evidence type="ECO:0000313" key="6">
    <source>
        <dbReference type="Proteomes" id="UP000319449"/>
    </source>
</evidence>
<sequence length="152" mass="16736">MPAGKPIPKPSICVCLNVRRASRAITKIYDQALKPSGLKVTQFSALMNIDAHGPLTTSSLAKILMLERTTLVRNLKLLESAGFIENCPSPDPRERQISITEHGRHAIGQAQPQWRAVQRQMKQQIGTERLQMLGHLVTALEGMADKPGMSTT</sequence>
<keyword evidence="6" id="KW-1185">Reference proteome</keyword>
<organism evidence="5 6">
    <name type="scientific">Geobacter argillaceus</name>
    <dbReference type="NCBI Taxonomy" id="345631"/>
    <lineage>
        <taxon>Bacteria</taxon>
        <taxon>Pseudomonadati</taxon>
        <taxon>Thermodesulfobacteriota</taxon>
        <taxon>Desulfuromonadia</taxon>
        <taxon>Geobacterales</taxon>
        <taxon>Geobacteraceae</taxon>
        <taxon>Geobacter</taxon>
    </lineage>
</organism>
<dbReference type="SMART" id="SM00347">
    <property type="entry name" value="HTH_MARR"/>
    <property type="match status" value="1"/>
</dbReference>
<evidence type="ECO:0000313" key="5">
    <source>
        <dbReference type="EMBL" id="TWJ14307.1"/>
    </source>
</evidence>
<keyword evidence="1" id="KW-0805">Transcription regulation</keyword>
<dbReference type="PRINTS" id="PR00598">
    <property type="entry name" value="HTHMARR"/>
</dbReference>
<dbReference type="Gene3D" id="1.10.10.10">
    <property type="entry name" value="Winged helix-like DNA-binding domain superfamily/Winged helix DNA-binding domain"/>
    <property type="match status" value="1"/>
</dbReference>
<evidence type="ECO:0000256" key="3">
    <source>
        <dbReference type="ARBA" id="ARBA00023163"/>
    </source>
</evidence>
<keyword evidence="2 5" id="KW-0238">DNA-binding</keyword>
<evidence type="ECO:0000259" key="4">
    <source>
        <dbReference type="PROSITE" id="PS50995"/>
    </source>
</evidence>